<sequence>MDGSKLGILLTPDDTVRVANAYIFLPTVFNCLLDKSGRALEIDRGNSNTKDIRPLQGTLYITD</sequence>
<dbReference type="EMBL" id="JADBEC010000002">
    <property type="protein sequence ID" value="MBE1507333.1"/>
    <property type="molecule type" value="Genomic_DNA"/>
</dbReference>
<reference evidence="1 2" key="1">
    <citation type="submission" date="2020-10" db="EMBL/GenBank/DDBJ databases">
        <title>Sequencing the genomes of 1000 actinobacteria strains.</title>
        <authorList>
            <person name="Klenk H.-P."/>
        </authorList>
    </citation>
    <scope>NUCLEOTIDE SEQUENCE [LARGE SCALE GENOMIC DNA]</scope>
    <source>
        <strain evidence="1 2">DSM 7307</strain>
    </source>
</reference>
<protein>
    <recommendedName>
        <fullName evidence="3">Strictosidine synthase conserved region domain-containing protein</fullName>
    </recommendedName>
</protein>
<organism evidence="1 2">
    <name type="scientific">Rhizobium viscosum</name>
    <name type="common">Arthrobacter viscosus</name>
    <dbReference type="NCBI Taxonomy" id="1673"/>
    <lineage>
        <taxon>Bacteria</taxon>
        <taxon>Pseudomonadati</taxon>
        <taxon>Pseudomonadota</taxon>
        <taxon>Alphaproteobacteria</taxon>
        <taxon>Hyphomicrobiales</taxon>
        <taxon>Rhizobiaceae</taxon>
        <taxon>Rhizobium/Agrobacterium group</taxon>
        <taxon>Rhizobium</taxon>
    </lineage>
</organism>
<comment type="caution">
    <text evidence="1">The sequence shown here is derived from an EMBL/GenBank/DDBJ whole genome shotgun (WGS) entry which is preliminary data.</text>
</comment>
<gene>
    <name evidence="1" type="ORF">H4W29_004578</name>
</gene>
<evidence type="ECO:0000313" key="2">
    <source>
        <dbReference type="Proteomes" id="UP000620262"/>
    </source>
</evidence>
<accession>A0ABR9IVX0</accession>
<keyword evidence="2" id="KW-1185">Reference proteome</keyword>
<name>A0ABR9IVX0_RHIVS</name>
<proteinExistence type="predicted"/>
<dbReference type="Proteomes" id="UP000620262">
    <property type="component" value="Unassembled WGS sequence"/>
</dbReference>
<evidence type="ECO:0000313" key="1">
    <source>
        <dbReference type="EMBL" id="MBE1507333.1"/>
    </source>
</evidence>
<evidence type="ECO:0008006" key="3">
    <source>
        <dbReference type="Google" id="ProtNLM"/>
    </source>
</evidence>